<dbReference type="PANTHER" id="PTHR11530">
    <property type="entry name" value="D-AMINO ACID OXIDASE"/>
    <property type="match status" value="1"/>
</dbReference>
<dbReference type="EMBL" id="GBIH01000569">
    <property type="protein sequence ID" value="JAC94141.1"/>
    <property type="molecule type" value="mRNA"/>
</dbReference>
<dbReference type="SUPFAM" id="SSF54373">
    <property type="entry name" value="FAD-linked reductases, C-terminal domain"/>
    <property type="match status" value="1"/>
</dbReference>
<dbReference type="GO" id="GO:0019478">
    <property type="term" value="P:D-amino acid catabolic process"/>
    <property type="evidence" value="ECO:0007669"/>
    <property type="project" value="TreeGrafter"/>
</dbReference>
<name>A0A090XB04_IXORI</name>
<dbReference type="Gene3D" id="3.40.50.720">
    <property type="entry name" value="NAD(P)-binding Rossmann-like Domain"/>
    <property type="match status" value="1"/>
</dbReference>
<dbReference type="GO" id="GO:0003884">
    <property type="term" value="F:D-amino-acid oxidase activity"/>
    <property type="evidence" value="ECO:0007669"/>
    <property type="project" value="InterPro"/>
</dbReference>
<dbReference type="GO" id="GO:0005782">
    <property type="term" value="C:peroxisomal matrix"/>
    <property type="evidence" value="ECO:0007669"/>
    <property type="project" value="UniProtKB-SubCell"/>
</dbReference>
<sequence>MQVSQHDRKYIWENCVSVVPSLKDGKVVQDWVGLRPFRQPIRVEAELLGLCYQINARWFTTMVMVPSGVQHVRWGTAMDATHLVPKPTPGLV</sequence>
<dbReference type="InterPro" id="IPR023209">
    <property type="entry name" value="DAO"/>
</dbReference>
<organism evidence="6">
    <name type="scientific">Ixodes ricinus</name>
    <name type="common">Common tick</name>
    <name type="synonym">Acarus ricinus</name>
    <dbReference type="NCBI Taxonomy" id="34613"/>
    <lineage>
        <taxon>Eukaryota</taxon>
        <taxon>Metazoa</taxon>
        <taxon>Ecdysozoa</taxon>
        <taxon>Arthropoda</taxon>
        <taxon>Chelicerata</taxon>
        <taxon>Arachnida</taxon>
        <taxon>Acari</taxon>
        <taxon>Parasitiformes</taxon>
        <taxon>Ixodida</taxon>
        <taxon>Ixodoidea</taxon>
        <taxon>Ixodidae</taxon>
        <taxon>Ixodinae</taxon>
        <taxon>Ixodes</taxon>
    </lineage>
</organism>
<proteinExistence type="evidence at transcript level"/>
<dbReference type="GO" id="GO:0071949">
    <property type="term" value="F:FAD binding"/>
    <property type="evidence" value="ECO:0007669"/>
    <property type="project" value="InterPro"/>
</dbReference>
<comment type="subcellular location">
    <subcellularLocation>
        <location evidence="2">Peroxisome matrix</location>
    </subcellularLocation>
</comment>
<evidence type="ECO:0000256" key="5">
    <source>
        <dbReference type="ARBA" id="ARBA00023002"/>
    </source>
</evidence>
<evidence type="ECO:0000256" key="2">
    <source>
        <dbReference type="ARBA" id="ARBA00004253"/>
    </source>
</evidence>
<evidence type="ECO:0000256" key="1">
    <source>
        <dbReference type="ARBA" id="ARBA00001974"/>
    </source>
</evidence>
<keyword evidence="4" id="KW-0274">FAD</keyword>
<protein>
    <submittedName>
        <fullName evidence="6">Putative d-aspartate oxidase</fullName>
    </submittedName>
</protein>
<dbReference type="Gene3D" id="3.30.9.10">
    <property type="entry name" value="D-Amino Acid Oxidase, subunit A, domain 2"/>
    <property type="match status" value="1"/>
</dbReference>
<evidence type="ECO:0000313" key="6">
    <source>
        <dbReference type="EMBL" id="JAC94141.1"/>
    </source>
</evidence>
<accession>A0A090XB04</accession>
<evidence type="ECO:0000256" key="3">
    <source>
        <dbReference type="ARBA" id="ARBA00022630"/>
    </source>
</evidence>
<comment type="cofactor">
    <cofactor evidence="1">
        <name>FAD</name>
        <dbReference type="ChEBI" id="CHEBI:57692"/>
    </cofactor>
</comment>
<reference evidence="6" key="1">
    <citation type="journal article" date="2015" name="PLoS Negl. Trop. Dis.">
        <title>Deep Sequencing Analysis of the Ixodes ricinus Haemocytome.</title>
        <authorList>
            <person name="Kotsyfakis M."/>
            <person name="Kopacek P."/>
            <person name="Franta Z."/>
            <person name="Pedra J.H."/>
            <person name="Ribeiro J.M."/>
        </authorList>
    </citation>
    <scope>NUCLEOTIDE SEQUENCE</scope>
</reference>
<dbReference type="AlphaFoldDB" id="A0A090XB04"/>
<keyword evidence="5" id="KW-0560">Oxidoreductase</keyword>
<dbReference type="PANTHER" id="PTHR11530:SF11">
    <property type="entry name" value="D-ASPARTATE OXIDASE"/>
    <property type="match status" value="1"/>
</dbReference>
<evidence type="ECO:0000256" key="4">
    <source>
        <dbReference type="ARBA" id="ARBA00022827"/>
    </source>
</evidence>
<keyword evidence="3" id="KW-0285">Flavoprotein</keyword>